<evidence type="ECO:0000256" key="1">
    <source>
        <dbReference type="ARBA" id="ARBA00007274"/>
    </source>
</evidence>
<keyword evidence="5" id="KW-0808">Transferase</keyword>
<evidence type="ECO:0000259" key="4">
    <source>
        <dbReference type="Pfam" id="PF17836"/>
    </source>
</evidence>
<evidence type="ECO:0000313" key="5">
    <source>
        <dbReference type="EMBL" id="TCP22928.1"/>
    </source>
</evidence>
<organism evidence="5 6">
    <name type="scientific">Tenacibaculum skagerrakense</name>
    <dbReference type="NCBI Taxonomy" id="186571"/>
    <lineage>
        <taxon>Bacteria</taxon>
        <taxon>Pseudomonadati</taxon>
        <taxon>Bacteroidota</taxon>
        <taxon>Flavobacteriia</taxon>
        <taxon>Flavobacteriales</taxon>
        <taxon>Flavobacteriaceae</taxon>
        <taxon>Tenacibaculum</taxon>
    </lineage>
</organism>
<dbReference type="InterPro" id="IPR041561">
    <property type="entry name" value="PglD_N"/>
</dbReference>
<feature type="site" description="Increases basicity of active site His" evidence="2">
    <location>
        <position position="141"/>
    </location>
</feature>
<dbReference type="RefSeq" id="WP_132795711.1">
    <property type="nucleotide sequence ID" value="NZ_SLXM01000010.1"/>
</dbReference>
<dbReference type="AlphaFoldDB" id="A0A4R2NNP3"/>
<dbReference type="InterPro" id="IPR050179">
    <property type="entry name" value="Trans_hexapeptide_repeat"/>
</dbReference>
<dbReference type="Gene3D" id="3.40.50.20">
    <property type="match status" value="1"/>
</dbReference>
<feature type="binding site" evidence="3">
    <location>
        <position position="71"/>
    </location>
    <ligand>
        <name>substrate</name>
    </ligand>
</feature>
<dbReference type="SUPFAM" id="SSF51161">
    <property type="entry name" value="Trimeric LpxA-like enzymes"/>
    <property type="match status" value="1"/>
</dbReference>
<dbReference type="GO" id="GO:0016746">
    <property type="term" value="F:acyltransferase activity"/>
    <property type="evidence" value="ECO:0007669"/>
    <property type="project" value="UniProtKB-KW"/>
</dbReference>
<comment type="caution">
    <text evidence="5">The sequence shown here is derived from an EMBL/GenBank/DDBJ whole genome shotgun (WGS) entry which is preliminary data.</text>
</comment>
<dbReference type="EMBL" id="SLXM01000010">
    <property type="protein sequence ID" value="TCP22928.1"/>
    <property type="molecule type" value="Genomic_DNA"/>
</dbReference>
<protein>
    <submittedName>
        <fullName evidence="5">Sugar O-acyltransferase (Sialic acid O-acetyltransferase NeuD family)</fullName>
    </submittedName>
</protein>
<feature type="domain" description="PglD N-terminal" evidence="4">
    <location>
        <begin position="3"/>
        <end position="82"/>
    </location>
</feature>
<comment type="similarity">
    <text evidence="1">Belongs to the transferase hexapeptide repeat family.</text>
</comment>
<accession>A0A4R2NNP3</accession>
<gene>
    <name evidence="5" type="ORF">EV195_11057</name>
</gene>
<dbReference type="PANTHER" id="PTHR43300">
    <property type="entry name" value="ACETYLTRANSFERASE"/>
    <property type="match status" value="1"/>
</dbReference>
<dbReference type="OrthoDB" id="708224at2"/>
<dbReference type="Pfam" id="PF17836">
    <property type="entry name" value="PglD_N"/>
    <property type="match status" value="1"/>
</dbReference>
<dbReference type="CDD" id="cd03360">
    <property type="entry name" value="LbH_AT_putative"/>
    <property type="match status" value="1"/>
</dbReference>
<sequence length="194" mass="21097">MKNIAVIGSGGLGREVLGIIQSINRKENSWNFIGFYDDNLSNDLINGFPILGKIEELNQINEELYVVIAIGNPKIKELIKNKIFNSQIKFPTLIHPSVEIYSEENVVLGKGVVIAANSVLTVNIEISDFVYINTAVVIAHDTKIGKYSMIMPTVSISAGGEIGEKVYIGNGTKIDYAIQIDDNAVIKAGSILTS</sequence>
<keyword evidence="5" id="KW-0012">Acyltransferase</keyword>
<name>A0A4R2NNP3_9FLAO</name>
<proteinExistence type="inferred from homology"/>
<keyword evidence="6" id="KW-1185">Reference proteome</keyword>
<evidence type="ECO:0000313" key="6">
    <source>
        <dbReference type="Proteomes" id="UP000294564"/>
    </source>
</evidence>
<reference evidence="5 6" key="1">
    <citation type="submission" date="2019-03" db="EMBL/GenBank/DDBJ databases">
        <title>Genomic Encyclopedia of Type Strains, Phase IV (KMG-IV): sequencing the most valuable type-strain genomes for metagenomic binning, comparative biology and taxonomic classification.</title>
        <authorList>
            <person name="Goeker M."/>
        </authorList>
    </citation>
    <scope>NUCLEOTIDE SEQUENCE [LARGE SCALE GENOMIC DNA]</scope>
    <source>
        <strain evidence="5 6">DSM 14836</strain>
    </source>
</reference>
<dbReference type="InterPro" id="IPR011004">
    <property type="entry name" value="Trimer_LpxA-like_sf"/>
</dbReference>
<evidence type="ECO:0000256" key="2">
    <source>
        <dbReference type="PIRSR" id="PIRSR620019-1"/>
    </source>
</evidence>
<feature type="active site" description="Proton acceptor" evidence="2">
    <location>
        <position position="140"/>
    </location>
</feature>
<evidence type="ECO:0000256" key="3">
    <source>
        <dbReference type="PIRSR" id="PIRSR620019-2"/>
    </source>
</evidence>
<dbReference type="InterPro" id="IPR020019">
    <property type="entry name" value="AcTrfase_PglD-like"/>
</dbReference>
<dbReference type="Proteomes" id="UP000294564">
    <property type="component" value="Unassembled WGS sequence"/>
</dbReference>
<dbReference type="PANTHER" id="PTHR43300:SF7">
    <property type="entry name" value="UDP-N-ACETYLBACILLOSAMINE N-ACETYLTRANSFERASE"/>
    <property type="match status" value="1"/>
</dbReference>
<dbReference type="Gene3D" id="2.160.10.10">
    <property type="entry name" value="Hexapeptide repeat proteins"/>
    <property type="match status" value="1"/>
</dbReference>